<protein>
    <submittedName>
        <fullName evidence="3">Aryl-sulfate sulfotransferase</fullName>
    </submittedName>
</protein>
<dbReference type="PANTHER" id="PTHR35340">
    <property type="entry name" value="PQQ ENZYME REPEAT PROTEIN-RELATED"/>
    <property type="match status" value="1"/>
</dbReference>
<sequence>MLSRLLLAALGCGLVLNVQAQQTVGVQLHTAGSTDDGYVLLAPIQYTRTYLLDKCGRQVHSWNSAYKAGQAAYLLTDGTLLRPGAPPNTTFTAGGLGGIIEKIDWNGNVTWSYRISSATECQHHDIRILPNGNVLALVWETKTAAEALAAGRTTNLIGSSTWSEKVVELQPVGTNQANIVWEWHAWDHLVQEADPARANYAPVAQRPERINVNYAATANQPDWLHLNAIDYNPALDQILLSSHGMNEIWIIDHSTTTAQAASSTGGGRGHGGDLLYRWGNPAAYSQGTTMAQRLFGQHNALWLPAGVPFAGNIQVFNNGQGRPGGNSSSVDVLTPPETAPGVYATALPYGPATLATTYAATPPTSLYAQNISGAQRLLNGNLLICNGPAGRLLEVTSGGTLVWDYINPVGSMGPVAQGATPTQNIVFRAPFYPSSYAAFTGRTLPPGAPLELNPTATSCSLLLATQPSAADEAKLQLYPNPAATKLTITVPWASYTVRVHNAAGQLVWQTPNGRELLVAGWPAGLYVLSVQATDGTVLRRKFSIGQP</sequence>
<dbReference type="Pfam" id="PF18962">
    <property type="entry name" value="Por_Secre_tail"/>
    <property type="match status" value="1"/>
</dbReference>
<evidence type="ECO:0000256" key="1">
    <source>
        <dbReference type="SAM" id="SignalP"/>
    </source>
</evidence>
<evidence type="ECO:0000259" key="2">
    <source>
        <dbReference type="Pfam" id="PF18962"/>
    </source>
</evidence>
<comment type="caution">
    <text evidence="3">The sequence shown here is derived from an EMBL/GenBank/DDBJ whole genome shotgun (WGS) entry which is preliminary data.</text>
</comment>
<dbReference type="Pfam" id="PF05935">
    <property type="entry name" value="Arylsulfotrans"/>
    <property type="match status" value="1"/>
</dbReference>
<dbReference type="RefSeq" id="WP_208177016.1">
    <property type="nucleotide sequence ID" value="NZ_JAGETZ010000010.1"/>
</dbReference>
<keyword evidence="4" id="KW-1185">Reference proteome</keyword>
<dbReference type="InterPro" id="IPR053143">
    <property type="entry name" value="Arylsulfate_ST"/>
</dbReference>
<dbReference type="EMBL" id="JAGETZ010000010">
    <property type="protein sequence ID" value="MBO2011325.1"/>
    <property type="molecule type" value="Genomic_DNA"/>
</dbReference>
<feature type="domain" description="Secretion system C-terminal sorting" evidence="2">
    <location>
        <begin position="477"/>
        <end position="544"/>
    </location>
</feature>
<dbReference type="InterPro" id="IPR010262">
    <property type="entry name" value="Arylsulfotransferase_bact"/>
</dbReference>
<gene>
    <name evidence="3" type="ORF">J4E00_19835</name>
</gene>
<organism evidence="3 4">
    <name type="scientific">Hymenobacter negativus</name>
    <dbReference type="NCBI Taxonomy" id="2795026"/>
    <lineage>
        <taxon>Bacteria</taxon>
        <taxon>Pseudomonadati</taxon>
        <taxon>Bacteroidota</taxon>
        <taxon>Cytophagia</taxon>
        <taxon>Cytophagales</taxon>
        <taxon>Hymenobacteraceae</taxon>
        <taxon>Hymenobacter</taxon>
    </lineage>
</organism>
<keyword evidence="1" id="KW-0732">Signal</keyword>
<evidence type="ECO:0000313" key="4">
    <source>
        <dbReference type="Proteomes" id="UP000664369"/>
    </source>
</evidence>
<reference evidence="3 4" key="1">
    <citation type="submission" date="2021-03" db="EMBL/GenBank/DDBJ databases">
        <authorList>
            <person name="Kim M.K."/>
        </authorList>
    </citation>
    <scope>NUCLEOTIDE SEQUENCE [LARGE SCALE GENOMIC DNA]</scope>
    <source>
        <strain evidence="3 4">BT442</strain>
    </source>
</reference>
<dbReference type="NCBIfam" id="TIGR04183">
    <property type="entry name" value="Por_Secre_tail"/>
    <property type="match status" value="1"/>
</dbReference>
<dbReference type="InterPro" id="IPR026444">
    <property type="entry name" value="Secre_tail"/>
</dbReference>
<dbReference type="PANTHER" id="PTHR35340:SF5">
    <property type="entry name" value="ASST-DOMAIN-CONTAINING PROTEIN"/>
    <property type="match status" value="1"/>
</dbReference>
<name>A0ABS3QJ99_9BACT</name>
<evidence type="ECO:0000313" key="3">
    <source>
        <dbReference type="EMBL" id="MBO2011325.1"/>
    </source>
</evidence>
<accession>A0ABS3QJ99</accession>
<feature type="signal peptide" evidence="1">
    <location>
        <begin position="1"/>
        <end position="20"/>
    </location>
</feature>
<dbReference type="Proteomes" id="UP000664369">
    <property type="component" value="Unassembled WGS sequence"/>
</dbReference>
<feature type="chain" id="PRO_5045366281" evidence="1">
    <location>
        <begin position="21"/>
        <end position="547"/>
    </location>
</feature>
<proteinExistence type="predicted"/>